<organism evidence="2 3">
    <name type="scientific">Mycobacteroides abscessus subsp. massiliense</name>
    <dbReference type="NCBI Taxonomy" id="1962118"/>
    <lineage>
        <taxon>Bacteria</taxon>
        <taxon>Bacillati</taxon>
        <taxon>Actinomycetota</taxon>
        <taxon>Actinomycetes</taxon>
        <taxon>Mycobacteriales</taxon>
        <taxon>Mycobacteriaceae</taxon>
        <taxon>Mycobacteroides</taxon>
        <taxon>Mycobacteroides abscessus</taxon>
    </lineage>
</organism>
<sequence>MTAAPKPAKATANSAKTSAKRATRRQPASEKTVGQRLIEELSQPDDPYPLRLIIEQAGYAADYLARLNALLDGDREAWLQLKIGAKTVEVVVNNVLVQQRQQAEQMRKLITEVYRQRAALPDDPDDDDVLAGI</sequence>
<dbReference type="RefSeq" id="WP_052541744.1">
    <property type="nucleotide sequence ID" value="NZ_FVGW01000001.1"/>
</dbReference>
<feature type="compositionally biased region" description="Low complexity" evidence="1">
    <location>
        <begin position="1"/>
        <end position="17"/>
    </location>
</feature>
<reference evidence="2 3" key="1">
    <citation type="submission" date="2016-11" db="EMBL/GenBank/DDBJ databases">
        <authorList>
            <consortium name="Pathogen Informatics"/>
        </authorList>
    </citation>
    <scope>NUCLEOTIDE SEQUENCE [LARGE SCALE GENOMIC DNA]</scope>
    <source>
        <strain evidence="2 3">911</strain>
    </source>
</reference>
<feature type="region of interest" description="Disordered" evidence="1">
    <location>
        <begin position="1"/>
        <end position="35"/>
    </location>
</feature>
<evidence type="ECO:0000256" key="1">
    <source>
        <dbReference type="SAM" id="MobiDB-lite"/>
    </source>
</evidence>
<gene>
    <name evidence="2" type="ORF">SAMEA2259716_00880</name>
</gene>
<evidence type="ECO:0000313" key="3">
    <source>
        <dbReference type="Proteomes" id="UP000190074"/>
    </source>
</evidence>
<dbReference type="AlphaFoldDB" id="A0A1U0STW5"/>
<accession>A0A1U0STW5</accession>
<evidence type="ECO:0000313" key="2">
    <source>
        <dbReference type="EMBL" id="SKL52035.1"/>
    </source>
</evidence>
<name>A0A1U0STW5_9MYCO</name>
<dbReference type="Proteomes" id="UP000190074">
    <property type="component" value="Unassembled WGS sequence"/>
</dbReference>
<evidence type="ECO:0008006" key="4">
    <source>
        <dbReference type="Google" id="ProtNLM"/>
    </source>
</evidence>
<proteinExistence type="predicted"/>
<dbReference type="EMBL" id="FVGW01000001">
    <property type="protein sequence ID" value="SKL52035.1"/>
    <property type="molecule type" value="Genomic_DNA"/>
</dbReference>
<protein>
    <recommendedName>
        <fullName evidence="4">Terminase small subunit</fullName>
    </recommendedName>
</protein>